<organism evidence="2 3">
    <name type="scientific">Lactarius akahatsu</name>
    <dbReference type="NCBI Taxonomy" id="416441"/>
    <lineage>
        <taxon>Eukaryota</taxon>
        <taxon>Fungi</taxon>
        <taxon>Dikarya</taxon>
        <taxon>Basidiomycota</taxon>
        <taxon>Agaricomycotina</taxon>
        <taxon>Agaricomycetes</taxon>
        <taxon>Russulales</taxon>
        <taxon>Russulaceae</taxon>
        <taxon>Lactarius</taxon>
    </lineage>
</organism>
<name>A0AAD4LK38_9AGAM</name>
<evidence type="ECO:0000313" key="2">
    <source>
        <dbReference type="EMBL" id="KAH8990310.1"/>
    </source>
</evidence>
<dbReference type="EMBL" id="JAKELL010000031">
    <property type="protein sequence ID" value="KAH8990310.1"/>
    <property type="molecule type" value="Genomic_DNA"/>
</dbReference>
<dbReference type="SUPFAM" id="SSF51735">
    <property type="entry name" value="NAD(P)-binding Rossmann-fold domains"/>
    <property type="match status" value="1"/>
</dbReference>
<gene>
    <name evidence="2" type="ORF">EDB92DRAFT_1999227</name>
</gene>
<dbReference type="InterPro" id="IPR051783">
    <property type="entry name" value="NAD(P)-dependent_oxidoreduct"/>
</dbReference>
<dbReference type="GO" id="GO:0004029">
    <property type="term" value="F:aldehyde dehydrogenase (NAD+) activity"/>
    <property type="evidence" value="ECO:0007669"/>
    <property type="project" value="TreeGrafter"/>
</dbReference>
<dbReference type="InterPro" id="IPR036291">
    <property type="entry name" value="NAD(P)-bd_dom_sf"/>
</dbReference>
<dbReference type="Gene3D" id="3.40.50.720">
    <property type="entry name" value="NAD(P)-binding Rossmann-like Domain"/>
    <property type="match status" value="1"/>
</dbReference>
<dbReference type="InterPro" id="IPR016040">
    <property type="entry name" value="NAD(P)-bd_dom"/>
</dbReference>
<evidence type="ECO:0000313" key="3">
    <source>
        <dbReference type="Proteomes" id="UP001201163"/>
    </source>
</evidence>
<dbReference type="PANTHER" id="PTHR48079">
    <property type="entry name" value="PROTEIN YEEZ"/>
    <property type="match status" value="1"/>
</dbReference>
<reference evidence="2" key="1">
    <citation type="submission" date="2022-01" db="EMBL/GenBank/DDBJ databases">
        <title>Comparative genomics reveals a dynamic genome evolution in the ectomycorrhizal milk-cap (Lactarius) mushrooms.</title>
        <authorList>
            <consortium name="DOE Joint Genome Institute"/>
            <person name="Lebreton A."/>
            <person name="Tang N."/>
            <person name="Kuo A."/>
            <person name="LaButti K."/>
            <person name="Drula E."/>
            <person name="Barry K."/>
            <person name="Clum A."/>
            <person name="Lipzen A."/>
            <person name="Mousain D."/>
            <person name="Ng V."/>
            <person name="Wang R."/>
            <person name="Wang X."/>
            <person name="Dai Y."/>
            <person name="Henrissat B."/>
            <person name="Grigoriev I.V."/>
            <person name="Guerin-Laguette A."/>
            <person name="Yu F."/>
            <person name="Martin F.M."/>
        </authorList>
    </citation>
    <scope>NUCLEOTIDE SEQUENCE</scope>
    <source>
        <strain evidence="2">QP</strain>
    </source>
</reference>
<accession>A0AAD4LK38</accession>
<proteinExistence type="predicted"/>
<comment type="caution">
    <text evidence="2">The sequence shown here is derived from an EMBL/GenBank/DDBJ whole genome shotgun (WGS) entry which is preliminary data.</text>
</comment>
<dbReference type="Proteomes" id="UP001201163">
    <property type="component" value="Unassembled WGS sequence"/>
</dbReference>
<keyword evidence="3" id="KW-1185">Reference proteome</keyword>
<dbReference type="PANTHER" id="PTHR48079:SF6">
    <property type="entry name" value="NAD(P)-BINDING DOMAIN-CONTAINING PROTEIN-RELATED"/>
    <property type="match status" value="1"/>
</dbReference>
<dbReference type="Pfam" id="PF13460">
    <property type="entry name" value="NAD_binding_10"/>
    <property type="match status" value="1"/>
</dbReference>
<sequence>MTSKTHIFITGATGYIGGSVLQRLLDHPKSDTFEITALVRSADKATTLNALGVTTTVASLSELDKLTELAAASDVIIHTADADDQNAAKAILHGLKARYDKTGKIPIYIHTRTILEVGLKFLGVLMDNAAGLHDTDVIYADTDPEQIESLPDTAAHRLVDLEVVAADKEVLPSTIYGIATGKLFDLGISHAYSQQIPAAIKASLDRGQGGMIGEGKNIWPNVEVHEQAELYQIILDAALSDPNTPHGRDGYYFGASDEYRLYDLAKAYSRALYDLGKGKSPEPTPFTAEEAHKYFGGVWLGSNARCKAERGRALGWKPTKTTKDFIESVRPEVEVIVAQNRRGGDPKKMSL</sequence>
<dbReference type="AlphaFoldDB" id="A0AAD4LK38"/>
<evidence type="ECO:0000259" key="1">
    <source>
        <dbReference type="Pfam" id="PF13460"/>
    </source>
</evidence>
<dbReference type="GO" id="GO:0005737">
    <property type="term" value="C:cytoplasm"/>
    <property type="evidence" value="ECO:0007669"/>
    <property type="project" value="TreeGrafter"/>
</dbReference>
<feature type="domain" description="NAD(P)-binding" evidence="1">
    <location>
        <begin position="11"/>
        <end position="97"/>
    </location>
</feature>
<protein>
    <recommendedName>
        <fullName evidence="1">NAD(P)-binding domain-containing protein</fullName>
    </recommendedName>
</protein>